<evidence type="ECO:0000313" key="2">
    <source>
        <dbReference type="EMBL" id="GBP51088.1"/>
    </source>
</evidence>
<evidence type="ECO:0000256" key="1">
    <source>
        <dbReference type="SAM" id="MobiDB-lite"/>
    </source>
</evidence>
<dbReference type="AlphaFoldDB" id="A0A4C1WI56"/>
<feature type="compositionally biased region" description="Polar residues" evidence="1">
    <location>
        <begin position="1"/>
        <end position="12"/>
    </location>
</feature>
<protein>
    <submittedName>
        <fullName evidence="2">Uncharacterized protein</fullName>
    </submittedName>
</protein>
<name>A0A4C1WI56_EUMVA</name>
<evidence type="ECO:0000313" key="3">
    <source>
        <dbReference type="Proteomes" id="UP000299102"/>
    </source>
</evidence>
<keyword evidence="3" id="KW-1185">Reference proteome</keyword>
<feature type="region of interest" description="Disordered" evidence="1">
    <location>
        <begin position="1"/>
        <end position="28"/>
    </location>
</feature>
<organism evidence="2 3">
    <name type="scientific">Eumeta variegata</name>
    <name type="common">Bagworm moth</name>
    <name type="synonym">Eumeta japonica</name>
    <dbReference type="NCBI Taxonomy" id="151549"/>
    <lineage>
        <taxon>Eukaryota</taxon>
        <taxon>Metazoa</taxon>
        <taxon>Ecdysozoa</taxon>
        <taxon>Arthropoda</taxon>
        <taxon>Hexapoda</taxon>
        <taxon>Insecta</taxon>
        <taxon>Pterygota</taxon>
        <taxon>Neoptera</taxon>
        <taxon>Endopterygota</taxon>
        <taxon>Lepidoptera</taxon>
        <taxon>Glossata</taxon>
        <taxon>Ditrysia</taxon>
        <taxon>Tineoidea</taxon>
        <taxon>Psychidae</taxon>
        <taxon>Oiketicinae</taxon>
        <taxon>Eumeta</taxon>
    </lineage>
</organism>
<reference evidence="2 3" key="1">
    <citation type="journal article" date="2019" name="Commun. Biol.">
        <title>The bagworm genome reveals a unique fibroin gene that provides high tensile strength.</title>
        <authorList>
            <person name="Kono N."/>
            <person name="Nakamura H."/>
            <person name="Ohtoshi R."/>
            <person name="Tomita M."/>
            <person name="Numata K."/>
            <person name="Arakawa K."/>
        </authorList>
    </citation>
    <scope>NUCLEOTIDE SEQUENCE [LARGE SCALE GENOMIC DNA]</scope>
</reference>
<proteinExistence type="predicted"/>
<sequence>MHARTQSCTQARTHARKHARKQARKHARTYGLALKRPLPNERWNSTCLENVSYLNADLGYSASSAFKVVTPTYRLTRGGLRKRMCLASRFRRMQQATTKARVKSCSGADAAALKLRFEK</sequence>
<dbReference type="Proteomes" id="UP000299102">
    <property type="component" value="Unassembled WGS sequence"/>
</dbReference>
<gene>
    <name evidence="2" type="ORF">EVAR_87665_1</name>
</gene>
<accession>A0A4C1WI56</accession>
<comment type="caution">
    <text evidence="2">The sequence shown here is derived from an EMBL/GenBank/DDBJ whole genome shotgun (WGS) entry which is preliminary data.</text>
</comment>
<dbReference type="EMBL" id="BGZK01000573">
    <property type="protein sequence ID" value="GBP51088.1"/>
    <property type="molecule type" value="Genomic_DNA"/>
</dbReference>
<feature type="compositionally biased region" description="Basic residues" evidence="1">
    <location>
        <begin position="13"/>
        <end position="28"/>
    </location>
</feature>